<dbReference type="PANTHER" id="PTHR43877">
    <property type="entry name" value="AMINOALKYLPHOSPHONATE N-ACETYLTRANSFERASE-RELATED-RELATED"/>
    <property type="match status" value="1"/>
</dbReference>
<dbReference type="OrthoDB" id="9776689at2"/>
<dbReference type="AlphaFoldDB" id="A0A0C1QVI4"/>
<evidence type="ECO:0000256" key="1">
    <source>
        <dbReference type="ARBA" id="ARBA00022679"/>
    </source>
</evidence>
<accession>A0A0C1QVI4</accession>
<protein>
    <submittedName>
        <fullName evidence="4">Acetyltransferase domain protein</fullName>
    </submittedName>
</protein>
<dbReference type="GO" id="GO:0016747">
    <property type="term" value="F:acyltransferase activity, transferring groups other than amino-acyl groups"/>
    <property type="evidence" value="ECO:0007669"/>
    <property type="project" value="InterPro"/>
</dbReference>
<dbReference type="PROSITE" id="PS51186">
    <property type="entry name" value="GNAT"/>
    <property type="match status" value="1"/>
</dbReference>
<feature type="domain" description="N-acetyltransferase" evidence="3">
    <location>
        <begin position="4"/>
        <end position="155"/>
    </location>
</feature>
<evidence type="ECO:0000313" key="5">
    <source>
        <dbReference type="Proteomes" id="UP000031366"/>
    </source>
</evidence>
<dbReference type="InterPro" id="IPR050832">
    <property type="entry name" value="Bact_Acetyltransf"/>
</dbReference>
<dbReference type="InterPro" id="IPR000182">
    <property type="entry name" value="GNAT_dom"/>
</dbReference>
<dbReference type="RefSeq" id="WP_039636029.1">
    <property type="nucleotide sequence ID" value="NZ_AYSO01000020.1"/>
</dbReference>
<name>A0A0C1QVI4_9CLOT</name>
<keyword evidence="2" id="KW-0012">Acyltransferase</keyword>
<evidence type="ECO:0000256" key="2">
    <source>
        <dbReference type="ARBA" id="ARBA00023315"/>
    </source>
</evidence>
<keyword evidence="5" id="KW-1185">Reference proteome</keyword>
<dbReference type="STRING" id="29341.RSJ17_04215"/>
<evidence type="ECO:0000259" key="3">
    <source>
        <dbReference type="PROSITE" id="PS51186"/>
    </source>
</evidence>
<organism evidence="4 5">
    <name type="scientific">Clostridium argentinense CDC 2741</name>
    <dbReference type="NCBI Taxonomy" id="1418104"/>
    <lineage>
        <taxon>Bacteria</taxon>
        <taxon>Bacillati</taxon>
        <taxon>Bacillota</taxon>
        <taxon>Clostridia</taxon>
        <taxon>Eubacteriales</taxon>
        <taxon>Clostridiaceae</taxon>
        <taxon>Clostridium</taxon>
    </lineage>
</organism>
<dbReference type="Proteomes" id="UP000031366">
    <property type="component" value="Unassembled WGS sequence"/>
</dbReference>
<gene>
    <name evidence="4" type="ORF">U732_281</name>
</gene>
<dbReference type="CDD" id="cd04301">
    <property type="entry name" value="NAT_SF"/>
    <property type="match status" value="1"/>
</dbReference>
<sequence length="1029" mass="120261">MEDIKLVEYNNSYAKSIADMWRRSTEGWNGNNGTETEESILKEHESITDINTYLALKGEEVVGYCGFSKYQYDDNTLYIRLLNVRYDLHGTGIGRALVCKCVERTTELGWPRVDLFTWPGNTKSLPLYKRCGFFLEKRDDTTHLMNFIPKVLNTEAFKEYFENVNWYRDLKRTIDMEPDGIEEDGFTYYEYSWEKEGKELKVQFENKSRGIKLVDAEDYLIKVYVEEQKLIFGEKYKIKYEVLNKSKAPLNIKIKGLDDKNIKYSFNGEFEVLDREIIEGEFVVEEPKEKVASLNTYPSVISEVLINGKSVEFRIGIDSQYPADISLKVPTGECYKNVNSSLYLDIKNNYQKDVTFEIKLRDNESIKFIDKEININMKANEKKSLKLQYILNNFNFYNELIEVRVEFPDGKEVVFTKALVAPFKGREGRFGGKTEDFYMISNGPYSLKLDEENSISIETFGIYDLDFELYYPMLGRPFSEEFSNGKPNNIEYYEEEDKIVLKITYISEIFKNIRVESILKLSQNGIVEYHYEIYNDGDVEIASDIFLCNNLFMKLTNGILPIKNKFVQIIDPRAMWTENFNLDDLTENWIYARSTGENIGICWHKDLKIKSNGWKIAFEHNLGKMKACEKKVTKPVFMVLNTFKDWKDFRNFALEESNTENLHLNDNFEMIINEGNPFVEEKFDVSVKQYQNYGLDGEYSIISRHNNFKKYDKNINAEDKIFETKLEASLKNDIDRDILKLEVDSKSMYSEEYKMVFKVKDVFCESKIVEEQGHKVHCVNNGVMEIKACETFSYVLYSLKYNNHNFLESSFPTPVPKSWFNPWFGGIGTMPEDLSFRSVLKENIKADFVTIEDNLKNKWQGIKVKLHIENHEKFKGLVINQYYLMLPGVPVLCHTAEIVQNTGKFMSLEPFESFTFFNFDENLKNNWLKLKNINGGFDKYKVGVEAMDIPTTSSILYGSNGLKDKIQLYLNHDEAKCLGFINMNDTTALISRHITMEEGIAKFTSPEFYIFTEDYIEDELLKDLKNIRF</sequence>
<keyword evidence="1 4" id="KW-0808">Transferase</keyword>
<reference evidence="4 5" key="1">
    <citation type="journal article" date="2015" name="Infect. Genet. Evol.">
        <title>Genomic sequences of six botulinum neurotoxin-producing strains representing three clostridial species illustrate the mobility and diversity of botulinum neurotoxin genes.</title>
        <authorList>
            <person name="Smith T.J."/>
            <person name="Hill K.K."/>
            <person name="Xie G."/>
            <person name="Foley B.T."/>
            <person name="Williamson C.H."/>
            <person name="Foster J.T."/>
            <person name="Johnson S.L."/>
            <person name="Chertkov O."/>
            <person name="Teshima H."/>
            <person name="Gibbons H.S."/>
            <person name="Johnsky L.A."/>
            <person name="Karavis M.A."/>
            <person name="Smith L.A."/>
        </authorList>
    </citation>
    <scope>NUCLEOTIDE SEQUENCE [LARGE SCALE GENOMIC DNA]</scope>
    <source>
        <strain evidence="4 5">CDC 2741</strain>
    </source>
</reference>
<dbReference type="EMBL" id="AYSO01000020">
    <property type="protein sequence ID" value="KIE44982.1"/>
    <property type="molecule type" value="Genomic_DNA"/>
</dbReference>
<dbReference type="SUPFAM" id="SSF55729">
    <property type="entry name" value="Acyl-CoA N-acyltransferases (Nat)"/>
    <property type="match status" value="1"/>
</dbReference>
<dbReference type="Gene3D" id="3.40.630.30">
    <property type="match status" value="1"/>
</dbReference>
<comment type="caution">
    <text evidence="4">The sequence shown here is derived from an EMBL/GenBank/DDBJ whole genome shotgun (WGS) entry which is preliminary data.</text>
</comment>
<dbReference type="Pfam" id="PF00583">
    <property type="entry name" value="Acetyltransf_1"/>
    <property type="match status" value="1"/>
</dbReference>
<evidence type="ECO:0000313" key="4">
    <source>
        <dbReference type="EMBL" id="KIE44982.1"/>
    </source>
</evidence>
<proteinExistence type="predicted"/>
<dbReference type="InterPro" id="IPR016181">
    <property type="entry name" value="Acyl_CoA_acyltransferase"/>
</dbReference>